<comment type="subunit">
    <text evidence="1">Self-associates. Interacts with SigE. Interacts with SpoIIR.</text>
</comment>
<comment type="function">
    <text evidence="1">Probable aspartic protease that is responsible for the proteolytic cleavage of the RNA polymerase sigma E factor (SigE/spoIIGB) to yield the active peptide in the mother cell during sporulation. Responds to a signal from the forespore that is triggered by the extracellular signal protein SpoIIR.</text>
</comment>
<feature type="transmembrane region" description="Helical" evidence="2">
    <location>
        <begin position="82"/>
        <end position="102"/>
    </location>
</feature>
<reference evidence="3 4" key="1">
    <citation type="submission" date="2021-03" db="EMBL/GenBank/DDBJ databases">
        <title>Genomic Encyclopedia of Type Strains, Phase IV (KMG-IV): sequencing the most valuable type-strain genomes for metagenomic binning, comparative biology and taxonomic classification.</title>
        <authorList>
            <person name="Goeker M."/>
        </authorList>
    </citation>
    <scope>NUCLEOTIDE SEQUENCE [LARGE SCALE GENOMIC DNA]</scope>
    <source>
        <strain evidence="3 4">DSM 23491</strain>
    </source>
</reference>
<dbReference type="Proteomes" id="UP001519273">
    <property type="component" value="Unassembled WGS sequence"/>
</dbReference>
<accession>A0ABS4GYW6</accession>
<keyword evidence="1" id="KW-0749">Sporulation</keyword>
<keyword evidence="4" id="KW-1185">Reference proteome</keyword>
<evidence type="ECO:0000256" key="2">
    <source>
        <dbReference type="SAM" id="Phobius"/>
    </source>
</evidence>
<dbReference type="PIRSF" id="PIRSF018571">
    <property type="entry name" value="SpoIIGA"/>
    <property type="match status" value="1"/>
</dbReference>
<name>A0ABS4GYW6_9BACL</name>
<evidence type="ECO:0000313" key="4">
    <source>
        <dbReference type="Proteomes" id="UP001519273"/>
    </source>
</evidence>
<keyword evidence="1 3" id="KW-0378">Hydrolase</keyword>
<keyword evidence="2" id="KW-1133">Transmembrane helix</keyword>
<dbReference type="InterPro" id="IPR005081">
    <property type="entry name" value="SpoIIGA"/>
</dbReference>
<protein>
    <recommendedName>
        <fullName evidence="1">Sporulation sigma-E factor-processing peptidase</fullName>
        <ecNumber evidence="1">3.4.23.-</ecNumber>
    </recommendedName>
    <alternativeName>
        <fullName evidence="1">Membrane-associated aspartic protease</fullName>
    </alternativeName>
    <alternativeName>
        <fullName evidence="1">Stage II sporulation protein GA</fullName>
    </alternativeName>
</protein>
<keyword evidence="1" id="KW-0064">Aspartyl protease</keyword>
<keyword evidence="1" id="KW-0645">Protease</keyword>
<evidence type="ECO:0000313" key="3">
    <source>
        <dbReference type="EMBL" id="MBP1935461.1"/>
    </source>
</evidence>
<dbReference type="GO" id="GO:0016787">
    <property type="term" value="F:hydrolase activity"/>
    <property type="evidence" value="ECO:0007669"/>
    <property type="project" value="UniProtKB-KW"/>
</dbReference>
<gene>
    <name evidence="3" type="ORF">J2Z20_000322</name>
</gene>
<proteinExistence type="inferred from homology"/>
<organism evidence="3 4">
    <name type="scientific">Paenibacillus sediminis</name>
    <dbReference type="NCBI Taxonomy" id="664909"/>
    <lineage>
        <taxon>Bacteria</taxon>
        <taxon>Bacillati</taxon>
        <taxon>Bacillota</taxon>
        <taxon>Bacilli</taxon>
        <taxon>Bacillales</taxon>
        <taxon>Paenibacillaceae</taxon>
        <taxon>Paenibacillus</taxon>
    </lineage>
</organism>
<keyword evidence="1" id="KW-1003">Cell membrane</keyword>
<keyword evidence="1 2" id="KW-0472">Membrane</keyword>
<feature type="transmembrane region" description="Helical" evidence="2">
    <location>
        <begin position="12"/>
        <end position="31"/>
    </location>
</feature>
<dbReference type="EC" id="3.4.23.-" evidence="1"/>
<comment type="subcellular location">
    <subcellularLocation>
        <location evidence="1">Cell membrane</location>
    </subcellularLocation>
</comment>
<feature type="transmembrane region" description="Helical" evidence="2">
    <location>
        <begin position="43"/>
        <end position="62"/>
    </location>
</feature>
<evidence type="ECO:0000256" key="1">
    <source>
        <dbReference type="PIRNR" id="PIRNR018571"/>
    </source>
</evidence>
<sequence>MMMFVPELSFMFTIFIKFALSVMMIWIAFGFGSLQNYARNMGAFYIVNFAAAGGILGIHYFMQSSSELFNGIWFSQSGGLSFELKMSFWFVFIMFFIVIFWFKAVHSSRRKKEQMLSFAAQVRVRIDGEEVECTGLIDTGNQLTDPLTRTPVMVMESILWEAFLPAAWQGKLAKVQPDNLIMELPEGGFPWQDRLRLVPYRGINKGTQFMLALKPDEVVITMDGKSAYHSKVLIGLDGGKLSAEGAYQAIIHPALIENMDQGESITKNMKSHHNSVNVL</sequence>
<dbReference type="Pfam" id="PF03419">
    <property type="entry name" value="Peptidase_U4"/>
    <property type="match status" value="1"/>
</dbReference>
<dbReference type="EMBL" id="JAGGKP010000001">
    <property type="protein sequence ID" value="MBP1935461.1"/>
    <property type="molecule type" value="Genomic_DNA"/>
</dbReference>
<comment type="caution">
    <text evidence="3">The sequence shown here is derived from an EMBL/GenBank/DDBJ whole genome shotgun (WGS) entry which is preliminary data.</text>
</comment>
<comment type="similarity">
    <text evidence="1">Belongs to the peptidase U4 family.</text>
</comment>
<keyword evidence="2" id="KW-0812">Transmembrane</keyword>